<protein>
    <submittedName>
        <fullName evidence="2">Uncharacterized protein</fullName>
    </submittedName>
</protein>
<feature type="transmembrane region" description="Helical" evidence="1">
    <location>
        <begin position="586"/>
        <end position="604"/>
    </location>
</feature>
<name>A0A4R6RYV3_LABRH</name>
<organism evidence="2 3">
    <name type="scientific">Labedaea rhizosphaerae</name>
    <dbReference type="NCBI Taxonomy" id="598644"/>
    <lineage>
        <taxon>Bacteria</taxon>
        <taxon>Bacillati</taxon>
        <taxon>Actinomycetota</taxon>
        <taxon>Actinomycetes</taxon>
        <taxon>Pseudonocardiales</taxon>
        <taxon>Pseudonocardiaceae</taxon>
        <taxon>Labedaea</taxon>
    </lineage>
</organism>
<evidence type="ECO:0000313" key="3">
    <source>
        <dbReference type="Proteomes" id="UP000295444"/>
    </source>
</evidence>
<evidence type="ECO:0000313" key="2">
    <source>
        <dbReference type="EMBL" id="TDP92133.1"/>
    </source>
</evidence>
<dbReference type="Proteomes" id="UP000295444">
    <property type="component" value="Unassembled WGS sequence"/>
</dbReference>
<sequence>MWPLSGPRNGEATSTGSAPDRMQSFLAALRHTPIPTAPPPHDAFQAALGLNLLALALRRDHVERLSEKLALADSTHMTRSVTVDVNLAALTDEQRRALRSDAIGSTRPPTTIWLPIARQARTDLAPVVVRDSVGKVMPRLTQVQAARAIKQGMRKAFRMLLDSAPRTRLIEHVRADLNRSRWLIEATIANMIDNGGLRSGPELAGSVEHHADGDTILSRSKQRLAEPDTIRALAECTARELFAQDSSLLHLLAMASTEYLLVVEVPTDHPQVFLAFDAPVIPARSNDRLARWLTFHHEFTVSYRTVIPRAVDSYHVTVEVPPEINISRFFLTSDVDLPARRALVEDMRAVARRYDRLLAVSPKLLELELQSIGSRLAEFGRRRFRDLETFKVYIGQCYATTSRRSPRFPAPATTPAGLDLDRRVVTGLARFAERYETGYFSKLEPSMPAAVLEHLADQVEAAELEKDIYVDNDPRENAGHTRWQRRPYGGDTQPVEPVSATVYIALADNRPSLATNVSTLLMAVLLLVLGVGLVLWQLNPQDGRQPFPAADAIVTTLLLVPGLMLSRLDIPSYRAVLGRLRLLPRYIAYGSVVVAGALALWVATMRAANLAPAFGIALVILLLALLVMAADGIAKRVRRFGRVPVRTVSPGWLIDEVTERRPRKLRQCAVEFSTMGHDDA</sequence>
<keyword evidence="1" id="KW-0472">Membrane</keyword>
<keyword evidence="3" id="KW-1185">Reference proteome</keyword>
<reference evidence="2 3" key="1">
    <citation type="submission" date="2019-03" db="EMBL/GenBank/DDBJ databases">
        <title>Genomic Encyclopedia of Type Strains, Phase IV (KMG-IV): sequencing the most valuable type-strain genomes for metagenomic binning, comparative biology and taxonomic classification.</title>
        <authorList>
            <person name="Goeker M."/>
        </authorList>
    </citation>
    <scope>NUCLEOTIDE SEQUENCE [LARGE SCALE GENOMIC DNA]</scope>
    <source>
        <strain evidence="2 3">DSM 45361</strain>
    </source>
</reference>
<feature type="transmembrane region" description="Helical" evidence="1">
    <location>
        <begin position="513"/>
        <end position="535"/>
    </location>
</feature>
<gene>
    <name evidence="2" type="ORF">EV186_108346</name>
</gene>
<dbReference type="EMBL" id="SNXZ01000008">
    <property type="protein sequence ID" value="TDP92133.1"/>
    <property type="molecule type" value="Genomic_DNA"/>
</dbReference>
<evidence type="ECO:0000256" key="1">
    <source>
        <dbReference type="SAM" id="Phobius"/>
    </source>
</evidence>
<keyword evidence="1" id="KW-0812">Transmembrane</keyword>
<comment type="caution">
    <text evidence="2">The sequence shown here is derived from an EMBL/GenBank/DDBJ whole genome shotgun (WGS) entry which is preliminary data.</text>
</comment>
<accession>A0A4R6RYV3</accession>
<keyword evidence="1" id="KW-1133">Transmembrane helix</keyword>
<proteinExistence type="predicted"/>
<dbReference type="AlphaFoldDB" id="A0A4R6RYV3"/>
<feature type="transmembrane region" description="Helical" evidence="1">
    <location>
        <begin position="610"/>
        <end position="630"/>
    </location>
</feature>